<protein>
    <submittedName>
        <fullName evidence="5">Carboxylesterase</fullName>
    </submittedName>
</protein>
<evidence type="ECO:0000256" key="1">
    <source>
        <dbReference type="PIRSR" id="PIRSR017388-1"/>
    </source>
</evidence>
<dbReference type="SUPFAM" id="SSF53474">
    <property type="entry name" value="alpha/beta-Hydrolases"/>
    <property type="match status" value="1"/>
</dbReference>
<reference evidence="5 6" key="1">
    <citation type="submission" date="2018-06" db="EMBL/GenBank/DDBJ databases">
        <title>The draft genome sequences of strains SCU63 and S1.</title>
        <authorList>
            <person name="Gan L."/>
        </authorList>
    </citation>
    <scope>NUCLEOTIDE SEQUENCE [LARGE SCALE GENOMIC DNA]</scope>
    <source>
        <strain evidence="5 6">SCU63</strain>
    </source>
</reference>
<sequence>MKIGVLMIHGFTGGPFEVQPFADYIEEKTDWLVKIPTLPGHGGSLDLKHKSAESWMMAAELALKELKKQADRVIIVGFSMGGLIAMYLAMRYKIEKLVLLSAAVKYISAGQLLEEVRVAAADAVKGRLAQNPLFHLYEYKLLNTPVTSALEFLRVVKMVEPYYDKLTQPVCIVQGKKDGIVPMTAAEHIYNQLGSVEKEIYHSDNGQHLICYSDDCEEWFAHVLAFMAKPHE</sequence>
<dbReference type="RefSeq" id="WP_112224159.1">
    <property type="nucleotide sequence ID" value="NZ_CP047673.1"/>
</dbReference>
<dbReference type="PIRSF" id="PIRSF017388">
    <property type="entry name" value="Esterase_lipase"/>
    <property type="match status" value="1"/>
</dbReference>
<dbReference type="AlphaFoldDB" id="A0A365KRM7"/>
<feature type="active site" description="Charge relay system" evidence="1">
    <location>
        <position position="178"/>
    </location>
</feature>
<keyword evidence="6" id="KW-1185">Reference proteome</keyword>
<dbReference type="GO" id="GO:0052689">
    <property type="term" value="F:carboxylic ester hydrolase activity"/>
    <property type="evidence" value="ECO:0007669"/>
    <property type="project" value="InterPro"/>
</dbReference>
<dbReference type="PANTHER" id="PTHR42886">
    <property type="entry name" value="RE40534P-RELATED"/>
    <property type="match status" value="1"/>
</dbReference>
<feature type="binding site" evidence="2">
    <location>
        <position position="80"/>
    </location>
    <ligand>
        <name>substrate</name>
    </ligand>
</feature>
<feature type="domain" description="Serine aminopeptidase S33" evidence="4">
    <location>
        <begin position="5"/>
        <end position="211"/>
    </location>
</feature>
<evidence type="ECO:0000256" key="2">
    <source>
        <dbReference type="PIRSR" id="PIRSR017388-2"/>
    </source>
</evidence>
<proteinExistence type="predicted"/>
<evidence type="ECO:0000259" key="4">
    <source>
        <dbReference type="Pfam" id="PF12146"/>
    </source>
</evidence>
<dbReference type="Pfam" id="PF12146">
    <property type="entry name" value="Hydrolase_4"/>
    <property type="match status" value="1"/>
</dbReference>
<evidence type="ECO:0000313" key="5">
    <source>
        <dbReference type="EMBL" id="RAZ75766.1"/>
    </source>
</evidence>
<organism evidence="5 6">
    <name type="scientific">Planococcus halotolerans</name>
    <dbReference type="NCBI Taxonomy" id="2233542"/>
    <lineage>
        <taxon>Bacteria</taxon>
        <taxon>Bacillati</taxon>
        <taxon>Bacillota</taxon>
        <taxon>Bacilli</taxon>
        <taxon>Bacillales</taxon>
        <taxon>Caryophanaceae</taxon>
        <taxon>Planococcus</taxon>
    </lineage>
</organism>
<feature type="active site" description="Nucleophile" evidence="1">
    <location>
        <position position="79"/>
    </location>
</feature>
<comment type="caution">
    <text evidence="5">The sequence shown here is derived from an EMBL/GenBank/DDBJ whole genome shotgun (WGS) entry which is preliminary data.</text>
</comment>
<dbReference type="InterPro" id="IPR022742">
    <property type="entry name" value="Hydrolase_4"/>
</dbReference>
<feature type="active site" description="Charge relay system" evidence="1">
    <location>
        <position position="208"/>
    </location>
</feature>
<accession>A0A365KRM7</accession>
<keyword evidence="3" id="KW-0472">Membrane</keyword>
<feature type="transmembrane region" description="Helical" evidence="3">
    <location>
        <begin position="73"/>
        <end position="90"/>
    </location>
</feature>
<feature type="binding site" evidence="2">
    <location>
        <position position="11"/>
    </location>
    <ligand>
        <name>substrate</name>
    </ligand>
</feature>
<dbReference type="Gene3D" id="3.40.50.1820">
    <property type="entry name" value="alpha/beta hydrolase"/>
    <property type="match status" value="1"/>
</dbReference>
<keyword evidence="3" id="KW-0812">Transmembrane</keyword>
<dbReference type="Proteomes" id="UP000251002">
    <property type="component" value="Unassembled WGS sequence"/>
</dbReference>
<dbReference type="PANTHER" id="PTHR42886:SF29">
    <property type="entry name" value="PUMMELIG, ISOFORM A"/>
    <property type="match status" value="1"/>
</dbReference>
<dbReference type="InterPro" id="IPR012354">
    <property type="entry name" value="Esterase_lipase"/>
</dbReference>
<dbReference type="EMBL" id="QLZR01000005">
    <property type="protein sequence ID" value="RAZ75766.1"/>
    <property type="molecule type" value="Genomic_DNA"/>
</dbReference>
<name>A0A365KRM7_9BACL</name>
<gene>
    <name evidence="5" type="ORF">DP120_13275</name>
</gene>
<evidence type="ECO:0000313" key="6">
    <source>
        <dbReference type="Proteomes" id="UP000251002"/>
    </source>
</evidence>
<evidence type="ECO:0000256" key="3">
    <source>
        <dbReference type="SAM" id="Phobius"/>
    </source>
</evidence>
<dbReference type="InterPro" id="IPR029058">
    <property type="entry name" value="AB_hydrolase_fold"/>
</dbReference>
<keyword evidence="3" id="KW-1133">Transmembrane helix</keyword>